<dbReference type="InterPro" id="IPR042099">
    <property type="entry name" value="ANL_N_sf"/>
</dbReference>
<name>A0AAD7L6I2_QUISA</name>
<dbReference type="SUPFAM" id="SSF56801">
    <property type="entry name" value="Acetyl-CoA synthetase-like"/>
    <property type="match status" value="1"/>
</dbReference>
<evidence type="ECO:0000259" key="3">
    <source>
        <dbReference type="Pfam" id="PF13193"/>
    </source>
</evidence>
<evidence type="ECO:0000313" key="5">
    <source>
        <dbReference type="Proteomes" id="UP001163823"/>
    </source>
</evidence>
<dbReference type="GO" id="GO:0006631">
    <property type="term" value="P:fatty acid metabolic process"/>
    <property type="evidence" value="ECO:0007669"/>
    <property type="project" value="TreeGrafter"/>
</dbReference>
<dbReference type="Pfam" id="PF00501">
    <property type="entry name" value="AMP-binding"/>
    <property type="match status" value="1"/>
</dbReference>
<sequence>MYTRLIQGYEAMTPELQDTSGSAARNLRLMMCGSSAFRQPVMQKWEAITGHCLLEWYGMTEFVMAISNPLKGERKAGTVGKPFPGLQMKRVEETQLKWGSFALNALHCSRSIGNLLSSALGLNFVYIGFNFNMKKNPVSISIEMVTKESFTDDGYFKTGDAVKVDEDGYYIILGRSNADIMKIGGYKLSALEIESVILEHPVISECCVLGLPDRDYGEVVSAVIVPEEDAKRKRDDGLKSAMSLDELFSWAKDRLAPYKIPTQLFVWNSPSS</sequence>
<reference evidence="4" key="1">
    <citation type="journal article" date="2023" name="Science">
        <title>Elucidation of the pathway for biosynthesis of saponin adjuvants from the soapbark tree.</title>
        <authorList>
            <person name="Reed J."/>
            <person name="Orme A."/>
            <person name="El-Demerdash A."/>
            <person name="Owen C."/>
            <person name="Martin L.B.B."/>
            <person name="Misra R.C."/>
            <person name="Kikuchi S."/>
            <person name="Rejzek M."/>
            <person name="Martin A.C."/>
            <person name="Harkess A."/>
            <person name="Leebens-Mack J."/>
            <person name="Louveau T."/>
            <person name="Stephenson M.J."/>
            <person name="Osbourn A."/>
        </authorList>
    </citation>
    <scope>NUCLEOTIDE SEQUENCE</scope>
    <source>
        <strain evidence="4">S10</strain>
    </source>
</reference>
<dbReference type="EMBL" id="JARAOO010000011">
    <property type="protein sequence ID" value="KAJ7951751.1"/>
    <property type="molecule type" value="Genomic_DNA"/>
</dbReference>
<feature type="domain" description="AMP-dependent synthetase/ligase" evidence="2">
    <location>
        <begin position="20"/>
        <end position="94"/>
    </location>
</feature>
<keyword evidence="4" id="KW-0436">Ligase</keyword>
<feature type="domain" description="AMP-binding enzyme C-terminal" evidence="3">
    <location>
        <begin position="192"/>
        <end position="265"/>
    </location>
</feature>
<proteinExistence type="inferred from homology"/>
<evidence type="ECO:0000259" key="2">
    <source>
        <dbReference type="Pfam" id="PF00501"/>
    </source>
</evidence>
<dbReference type="InterPro" id="IPR025110">
    <property type="entry name" value="AMP-bd_C"/>
</dbReference>
<dbReference type="PANTHER" id="PTHR43201:SF8">
    <property type="entry name" value="ACYL-COA SYNTHETASE FAMILY MEMBER 3"/>
    <property type="match status" value="1"/>
</dbReference>
<dbReference type="GO" id="GO:0031956">
    <property type="term" value="F:medium-chain fatty acid-CoA ligase activity"/>
    <property type="evidence" value="ECO:0007669"/>
    <property type="project" value="TreeGrafter"/>
</dbReference>
<dbReference type="PANTHER" id="PTHR43201">
    <property type="entry name" value="ACYL-COA SYNTHETASE"/>
    <property type="match status" value="1"/>
</dbReference>
<comment type="similarity">
    <text evidence="1">Belongs to the ATP-dependent AMP-binding enzyme family.</text>
</comment>
<organism evidence="4 5">
    <name type="scientific">Quillaja saponaria</name>
    <name type="common">Soap bark tree</name>
    <dbReference type="NCBI Taxonomy" id="32244"/>
    <lineage>
        <taxon>Eukaryota</taxon>
        <taxon>Viridiplantae</taxon>
        <taxon>Streptophyta</taxon>
        <taxon>Embryophyta</taxon>
        <taxon>Tracheophyta</taxon>
        <taxon>Spermatophyta</taxon>
        <taxon>Magnoliopsida</taxon>
        <taxon>eudicotyledons</taxon>
        <taxon>Gunneridae</taxon>
        <taxon>Pentapetalae</taxon>
        <taxon>rosids</taxon>
        <taxon>fabids</taxon>
        <taxon>Fabales</taxon>
        <taxon>Quillajaceae</taxon>
        <taxon>Quillaja</taxon>
    </lineage>
</organism>
<protein>
    <submittedName>
        <fullName evidence="4">Malonate--CoA ligase</fullName>
    </submittedName>
</protein>
<dbReference type="AlphaFoldDB" id="A0AAD7L6I2"/>
<dbReference type="Gene3D" id="3.30.300.30">
    <property type="match status" value="1"/>
</dbReference>
<dbReference type="Proteomes" id="UP001163823">
    <property type="component" value="Chromosome 11"/>
</dbReference>
<dbReference type="InterPro" id="IPR000873">
    <property type="entry name" value="AMP-dep_synth/lig_dom"/>
</dbReference>
<comment type="caution">
    <text evidence="4">The sequence shown here is derived from an EMBL/GenBank/DDBJ whole genome shotgun (WGS) entry which is preliminary data.</text>
</comment>
<evidence type="ECO:0000256" key="1">
    <source>
        <dbReference type="ARBA" id="ARBA00006432"/>
    </source>
</evidence>
<gene>
    <name evidence="4" type="ORF">O6P43_027751</name>
</gene>
<dbReference type="Gene3D" id="3.40.50.12780">
    <property type="entry name" value="N-terminal domain of ligase-like"/>
    <property type="match status" value="1"/>
</dbReference>
<evidence type="ECO:0000313" key="4">
    <source>
        <dbReference type="EMBL" id="KAJ7951751.1"/>
    </source>
</evidence>
<accession>A0AAD7L6I2</accession>
<dbReference type="Pfam" id="PF13193">
    <property type="entry name" value="AMP-binding_C"/>
    <property type="match status" value="1"/>
</dbReference>
<keyword evidence="5" id="KW-1185">Reference proteome</keyword>
<dbReference type="InterPro" id="IPR045851">
    <property type="entry name" value="AMP-bd_C_sf"/>
</dbReference>